<evidence type="ECO:0000256" key="2">
    <source>
        <dbReference type="ARBA" id="ARBA00005417"/>
    </source>
</evidence>
<dbReference type="Gene3D" id="2.40.50.100">
    <property type="match status" value="1"/>
</dbReference>
<dbReference type="PANTHER" id="PTHR43875:SF14">
    <property type="entry name" value="ABC TRANSPORTER ATP-BINDING PROTEIN"/>
    <property type="match status" value="1"/>
</dbReference>
<evidence type="ECO:0000256" key="3">
    <source>
        <dbReference type="ARBA" id="ARBA00022448"/>
    </source>
</evidence>
<dbReference type="RefSeq" id="WP_153481178.1">
    <property type="nucleotide sequence ID" value="NZ_VWNA01000001.1"/>
</dbReference>
<dbReference type="InterPro" id="IPR003439">
    <property type="entry name" value="ABC_transporter-like_ATP-bd"/>
</dbReference>
<comment type="caution">
    <text evidence="9">The sequence shown here is derived from an EMBL/GenBank/DDBJ whole genome shotgun (WGS) entry which is preliminary data.</text>
</comment>
<comment type="similarity">
    <text evidence="2">Belongs to the ABC transporter superfamily.</text>
</comment>
<dbReference type="InterPro" id="IPR047641">
    <property type="entry name" value="ABC_transpr_MalK/UgpC-like"/>
</dbReference>
<proteinExistence type="inferred from homology"/>
<evidence type="ECO:0000256" key="7">
    <source>
        <dbReference type="ARBA" id="ARBA00023136"/>
    </source>
</evidence>
<dbReference type="InterPro" id="IPR040582">
    <property type="entry name" value="OB_MalK-like"/>
</dbReference>
<dbReference type="Gene3D" id="3.40.50.300">
    <property type="entry name" value="P-loop containing nucleotide triphosphate hydrolases"/>
    <property type="match status" value="1"/>
</dbReference>
<dbReference type="FunFam" id="3.40.50.300:FF:000042">
    <property type="entry name" value="Maltose/maltodextrin ABC transporter, ATP-binding protein"/>
    <property type="match status" value="1"/>
</dbReference>
<accession>A0A6A7Y2C7</accession>
<dbReference type="GO" id="GO:0055052">
    <property type="term" value="C:ATP-binding cassette (ABC) transporter complex, substrate-binding subunit-containing"/>
    <property type="evidence" value="ECO:0007669"/>
    <property type="project" value="TreeGrafter"/>
</dbReference>
<evidence type="ECO:0000259" key="8">
    <source>
        <dbReference type="PROSITE" id="PS50893"/>
    </source>
</evidence>
<dbReference type="EMBL" id="VWNA01000001">
    <property type="protein sequence ID" value="MQT13183.1"/>
    <property type="molecule type" value="Genomic_DNA"/>
</dbReference>
<keyword evidence="6 9" id="KW-0067">ATP-binding</keyword>
<keyword evidence="10" id="KW-1185">Reference proteome</keyword>
<keyword evidence="4" id="KW-1003">Cell membrane</keyword>
<evidence type="ECO:0000256" key="6">
    <source>
        <dbReference type="ARBA" id="ARBA00022840"/>
    </source>
</evidence>
<evidence type="ECO:0000256" key="1">
    <source>
        <dbReference type="ARBA" id="ARBA00004417"/>
    </source>
</evidence>
<evidence type="ECO:0000256" key="4">
    <source>
        <dbReference type="ARBA" id="ARBA00022475"/>
    </source>
</evidence>
<dbReference type="SMART" id="SM00382">
    <property type="entry name" value="AAA"/>
    <property type="match status" value="1"/>
</dbReference>
<dbReference type="Pfam" id="PF17912">
    <property type="entry name" value="OB_MalK"/>
    <property type="match status" value="1"/>
</dbReference>
<dbReference type="SUPFAM" id="SSF50331">
    <property type="entry name" value="MOP-like"/>
    <property type="match status" value="1"/>
</dbReference>
<dbReference type="InterPro" id="IPR008995">
    <property type="entry name" value="Mo/tungstate-bd_C_term_dom"/>
</dbReference>
<dbReference type="PANTHER" id="PTHR43875">
    <property type="entry name" value="MALTODEXTRIN IMPORT ATP-BINDING PROTEIN MSMX"/>
    <property type="match status" value="1"/>
</dbReference>
<dbReference type="AlphaFoldDB" id="A0A6A7Y2C7"/>
<protein>
    <submittedName>
        <fullName evidence="9">ABC transporter ATP-binding protein</fullName>
    </submittedName>
</protein>
<evidence type="ECO:0000313" key="10">
    <source>
        <dbReference type="Proteomes" id="UP000332515"/>
    </source>
</evidence>
<dbReference type="GO" id="GO:0016887">
    <property type="term" value="F:ATP hydrolysis activity"/>
    <property type="evidence" value="ECO:0007669"/>
    <property type="project" value="InterPro"/>
</dbReference>
<evidence type="ECO:0000313" key="9">
    <source>
        <dbReference type="EMBL" id="MQT13183.1"/>
    </source>
</evidence>
<sequence>MARITLSKLAHSYLAHPTSDEDYALKEMDHVWDDGGAYALLGASGCGKTTLLNIISGLVTPSQGRVLFGDRDVTMAPTAERNIAQVFQFPVVYDTMSVRDNLAFPLRNRGRDAAYIADRVQTIARMIGMESELGRKARGLTADAKQKISLGRGMVREDVNAILFDEPLTVIDPHMKMELRAQLKSVHREFGHTMIYVTHDQTEALTFADKVVVMHGGRVVQMGTPEELFERPGHTFVGYFIGSPGMNLIEARVEGSVALVEGVAVPLGGAYGAPTGRVQIGVRPEFVRLSATEGLPVRITRVQDVGRHRIARAEFFGRELNAILPEGEGLPADANRFAFDPAHTLVYADDWRVSPEGELQGKAA</sequence>
<name>A0A6A7Y2C7_9HYPH</name>
<dbReference type="Proteomes" id="UP000332515">
    <property type="component" value="Unassembled WGS sequence"/>
</dbReference>
<dbReference type="InterPro" id="IPR015853">
    <property type="entry name" value="ABC_transpr_FbpC"/>
</dbReference>
<keyword evidence="5" id="KW-0547">Nucleotide-binding</keyword>
<dbReference type="GO" id="GO:0005524">
    <property type="term" value="F:ATP binding"/>
    <property type="evidence" value="ECO:0007669"/>
    <property type="project" value="UniProtKB-KW"/>
</dbReference>
<feature type="domain" description="ABC transporter" evidence="8">
    <location>
        <begin position="4"/>
        <end position="241"/>
    </location>
</feature>
<dbReference type="InterPro" id="IPR027417">
    <property type="entry name" value="P-loop_NTPase"/>
</dbReference>
<dbReference type="SUPFAM" id="SSF52540">
    <property type="entry name" value="P-loop containing nucleoside triphosphate hydrolases"/>
    <property type="match status" value="1"/>
</dbReference>
<organism evidence="9 10">
    <name type="scientific">Segnochrobactrum spirostomi</name>
    <dbReference type="NCBI Taxonomy" id="2608987"/>
    <lineage>
        <taxon>Bacteria</taxon>
        <taxon>Pseudomonadati</taxon>
        <taxon>Pseudomonadota</taxon>
        <taxon>Alphaproteobacteria</taxon>
        <taxon>Hyphomicrobiales</taxon>
        <taxon>Segnochrobactraceae</taxon>
        <taxon>Segnochrobactrum</taxon>
    </lineage>
</organism>
<dbReference type="Pfam" id="PF00005">
    <property type="entry name" value="ABC_tran"/>
    <property type="match status" value="1"/>
</dbReference>
<dbReference type="InterPro" id="IPR003593">
    <property type="entry name" value="AAA+_ATPase"/>
</dbReference>
<keyword evidence="7" id="KW-0472">Membrane</keyword>
<dbReference type="PROSITE" id="PS50893">
    <property type="entry name" value="ABC_TRANSPORTER_2"/>
    <property type="match status" value="1"/>
</dbReference>
<dbReference type="CDD" id="cd03259">
    <property type="entry name" value="ABC_Carb_Solutes_like"/>
    <property type="match status" value="1"/>
</dbReference>
<gene>
    <name evidence="9" type="ORF">F0357_11125</name>
</gene>
<dbReference type="GO" id="GO:0015408">
    <property type="term" value="F:ABC-type ferric iron transporter activity"/>
    <property type="evidence" value="ECO:0007669"/>
    <property type="project" value="InterPro"/>
</dbReference>
<comment type="subcellular location">
    <subcellularLocation>
        <location evidence="1">Cell inner membrane</location>
        <topology evidence="1">Peripheral membrane protein</topology>
    </subcellularLocation>
</comment>
<evidence type="ECO:0000256" key="5">
    <source>
        <dbReference type="ARBA" id="ARBA00022741"/>
    </source>
</evidence>
<reference evidence="9 10" key="1">
    <citation type="submission" date="2019-09" db="EMBL/GenBank/DDBJ databases">
        <title>Segnochrobactrum spirostomi gen. nov., sp. nov., isolated from the ciliate Spirostomum cf. yagiui and description of a novel family, Segnochrobactraceae fam. nov. within the order Rhizobiales of the class Alphaproteobacteria.</title>
        <authorList>
            <person name="Akter S."/>
            <person name="Shazib S.U.A."/>
            <person name="Shin M.K."/>
        </authorList>
    </citation>
    <scope>NUCLEOTIDE SEQUENCE [LARGE SCALE GENOMIC DNA]</scope>
    <source>
        <strain evidence="9 10">Sp-1</strain>
    </source>
</reference>
<keyword evidence="3" id="KW-0813">Transport</keyword>